<gene>
    <name evidence="1" type="ORF">ACFVKH_14070</name>
</gene>
<organism evidence="1 2">
    <name type="scientific">Almyronema epifaneia S1</name>
    <dbReference type="NCBI Taxonomy" id="2991925"/>
    <lineage>
        <taxon>Bacteria</taxon>
        <taxon>Bacillati</taxon>
        <taxon>Cyanobacteriota</taxon>
        <taxon>Cyanophyceae</taxon>
        <taxon>Nodosilineales</taxon>
        <taxon>Nodosilineaceae</taxon>
        <taxon>Almyronema</taxon>
        <taxon>Almyronema epifaneia</taxon>
    </lineage>
</organism>
<evidence type="ECO:0000313" key="2">
    <source>
        <dbReference type="Proteomes" id="UP001600165"/>
    </source>
</evidence>
<sequence length="104" mass="12314">MRARISNQVIYLHKADVPQYKKQGSVVRNTYFWALRSIADRAYRDQEWEYEEQVWLALVRMLTSFAESGYLGYRETALEFSPEASIPQQLRTVSTWQSLESEPF</sequence>
<evidence type="ECO:0000313" key="1">
    <source>
        <dbReference type="EMBL" id="MFE4107415.1"/>
    </source>
</evidence>
<dbReference type="EMBL" id="JBHZOL010000086">
    <property type="protein sequence ID" value="MFE4107415.1"/>
    <property type="molecule type" value="Genomic_DNA"/>
</dbReference>
<accession>A0ABW6IIH3</accession>
<dbReference type="RefSeq" id="WP_377966101.1">
    <property type="nucleotide sequence ID" value="NZ_JBHZOL010000086.1"/>
</dbReference>
<keyword evidence="2" id="KW-1185">Reference proteome</keyword>
<proteinExistence type="predicted"/>
<comment type="caution">
    <text evidence="1">The sequence shown here is derived from an EMBL/GenBank/DDBJ whole genome shotgun (WGS) entry which is preliminary data.</text>
</comment>
<reference evidence="1 2" key="1">
    <citation type="submission" date="2024-10" db="EMBL/GenBank/DDBJ databases">
        <authorList>
            <person name="Ratan Roy A."/>
            <person name="Morales Sandoval P.H."/>
            <person name="De Los Santos Villalobos S."/>
            <person name="Chakraborty S."/>
            <person name="Mukherjee J."/>
        </authorList>
    </citation>
    <scope>NUCLEOTIDE SEQUENCE [LARGE SCALE GENOMIC DNA]</scope>
    <source>
        <strain evidence="1 2">S1</strain>
    </source>
</reference>
<protein>
    <submittedName>
        <fullName evidence="1">Uncharacterized protein</fullName>
    </submittedName>
</protein>
<name>A0ABW6IIH3_9CYAN</name>
<dbReference type="Proteomes" id="UP001600165">
    <property type="component" value="Unassembled WGS sequence"/>
</dbReference>